<dbReference type="PANTHER" id="PTHR33653">
    <property type="entry name" value="RIBONUCLEASE VAPC2"/>
    <property type="match status" value="1"/>
</dbReference>
<proteinExistence type="inferred from homology"/>
<comment type="similarity">
    <text evidence="7">Belongs to the PINc/VapC protein family.</text>
</comment>
<dbReference type="RefSeq" id="WP_034832924.1">
    <property type="nucleotide sequence ID" value="NZ_JOKH01000001.1"/>
</dbReference>
<dbReference type="GO" id="GO:0016787">
    <property type="term" value="F:hydrolase activity"/>
    <property type="evidence" value="ECO:0007669"/>
    <property type="project" value="UniProtKB-KW"/>
</dbReference>
<dbReference type="Gene3D" id="3.40.50.1010">
    <property type="entry name" value="5'-nuclease"/>
    <property type="match status" value="1"/>
</dbReference>
<evidence type="ECO:0000256" key="2">
    <source>
        <dbReference type="ARBA" id="ARBA00022649"/>
    </source>
</evidence>
<comment type="caution">
    <text evidence="9">The sequence shown here is derived from an EMBL/GenBank/DDBJ whole genome shotgun (WGS) entry which is preliminary data.</text>
</comment>
<dbReference type="eggNOG" id="COG1487">
    <property type="taxonomic scope" value="Bacteria"/>
</dbReference>
<comment type="cofactor">
    <cofactor evidence="1">
        <name>Mg(2+)</name>
        <dbReference type="ChEBI" id="CHEBI:18420"/>
    </cofactor>
</comment>
<dbReference type="Pfam" id="PF01850">
    <property type="entry name" value="PIN"/>
    <property type="match status" value="1"/>
</dbReference>
<evidence type="ECO:0000313" key="10">
    <source>
        <dbReference type="Proteomes" id="UP000028073"/>
    </source>
</evidence>
<evidence type="ECO:0000256" key="5">
    <source>
        <dbReference type="ARBA" id="ARBA00022801"/>
    </source>
</evidence>
<accession>A0A081NLA1</accession>
<keyword evidence="4" id="KW-0479">Metal-binding</keyword>
<keyword evidence="3" id="KW-0540">Nuclease</keyword>
<name>A0A081NLA1_9GAMM</name>
<reference evidence="9 10" key="1">
    <citation type="submission" date="2014-06" db="EMBL/GenBank/DDBJ databases">
        <title>Whole Genome Sequences of Three Symbiotic Endozoicomonas Bacteria.</title>
        <authorList>
            <person name="Neave M.J."/>
            <person name="Apprill A."/>
            <person name="Voolstra C.R."/>
        </authorList>
    </citation>
    <scope>NUCLEOTIDE SEQUENCE [LARGE SCALE GENOMIC DNA]</scope>
    <source>
        <strain evidence="9 10">DSM 25634</strain>
    </source>
</reference>
<dbReference type="AlphaFoldDB" id="A0A081NLA1"/>
<evidence type="ECO:0000256" key="3">
    <source>
        <dbReference type="ARBA" id="ARBA00022722"/>
    </source>
</evidence>
<dbReference type="GO" id="GO:0046872">
    <property type="term" value="F:metal ion binding"/>
    <property type="evidence" value="ECO:0007669"/>
    <property type="project" value="UniProtKB-KW"/>
</dbReference>
<keyword evidence="2" id="KW-1277">Toxin-antitoxin system</keyword>
<dbReference type="InterPro" id="IPR050556">
    <property type="entry name" value="Type_II_TA_system_RNase"/>
</dbReference>
<gene>
    <name evidence="9" type="ORF">GZ78_04350</name>
</gene>
<dbReference type="PANTHER" id="PTHR33653:SF1">
    <property type="entry name" value="RIBONUCLEASE VAPC2"/>
    <property type="match status" value="1"/>
</dbReference>
<dbReference type="CDD" id="cd18733">
    <property type="entry name" value="PIN_RfVapC1-like"/>
    <property type="match status" value="1"/>
</dbReference>
<keyword evidence="6" id="KW-0460">Magnesium</keyword>
<dbReference type="InterPro" id="IPR002716">
    <property type="entry name" value="PIN_dom"/>
</dbReference>
<dbReference type="Proteomes" id="UP000028073">
    <property type="component" value="Unassembled WGS sequence"/>
</dbReference>
<feature type="domain" description="PIN" evidence="8">
    <location>
        <begin position="4"/>
        <end position="128"/>
    </location>
</feature>
<keyword evidence="5" id="KW-0378">Hydrolase</keyword>
<dbReference type="GO" id="GO:0004518">
    <property type="term" value="F:nuclease activity"/>
    <property type="evidence" value="ECO:0007669"/>
    <property type="project" value="UniProtKB-KW"/>
</dbReference>
<dbReference type="STRING" id="1137799.GZ78_04350"/>
<evidence type="ECO:0000313" key="9">
    <source>
        <dbReference type="EMBL" id="KEQ19224.1"/>
    </source>
</evidence>
<evidence type="ECO:0000256" key="1">
    <source>
        <dbReference type="ARBA" id="ARBA00001946"/>
    </source>
</evidence>
<evidence type="ECO:0000259" key="8">
    <source>
        <dbReference type="Pfam" id="PF01850"/>
    </source>
</evidence>
<dbReference type="InterPro" id="IPR029060">
    <property type="entry name" value="PIN-like_dom_sf"/>
</dbReference>
<evidence type="ECO:0000256" key="6">
    <source>
        <dbReference type="ARBA" id="ARBA00022842"/>
    </source>
</evidence>
<dbReference type="SUPFAM" id="SSF88723">
    <property type="entry name" value="PIN domain-like"/>
    <property type="match status" value="1"/>
</dbReference>
<evidence type="ECO:0000256" key="4">
    <source>
        <dbReference type="ARBA" id="ARBA00022723"/>
    </source>
</evidence>
<evidence type="ECO:0000256" key="7">
    <source>
        <dbReference type="ARBA" id="ARBA00038093"/>
    </source>
</evidence>
<dbReference type="OrthoDB" id="7062784at2"/>
<sequence length="135" mass="15116">MGLIVDTNVFIDIENNRLSYDVLTQYRAYGSTYLAAISVSELLVGVHLAKTPTQRIKREAYVESLLARMEVIDFDSRVARTYAHLHGHYLKPRKQASPGVHDLLIASTAITFGYPVLTSNRQDFIKIPGLEVLAP</sequence>
<organism evidence="9 10">
    <name type="scientific">Endozoicomonas numazuensis</name>
    <dbReference type="NCBI Taxonomy" id="1137799"/>
    <lineage>
        <taxon>Bacteria</taxon>
        <taxon>Pseudomonadati</taxon>
        <taxon>Pseudomonadota</taxon>
        <taxon>Gammaproteobacteria</taxon>
        <taxon>Oceanospirillales</taxon>
        <taxon>Endozoicomonadaceae</taxon>
        <taxon>Endozoicomonas</taxon>
    </lineage>
</organism>
<keyword evidence="10" id="KW-1185">Reference proteome</keyword>
<dbReference type="EMBL" id="JOKH01000001">
    <property type="protein sequence ID" value="KEQ19224.1"/>
    <property type="molecule type" value="Genomic_DNA"/>
</dbReference>
<protein>
    <recommendedName>
        <fullName evidence="8">PIN domain-containing protein</fullName>
    </recommendedName>
</protein>